<dbReference type="SUPFAM" id="SSF54236">
    <property type="entry name" value="Ubiquitin-like"/>
    <property type="match status" value="1"/>
</dbReference>
<dbReference type="PRINTS" id="PR00348">
    <property type="entry name" value="UBIQUITIN"/>
</dbReference>
<evidence type="ECO:0000259" key="5">
    <source>
        <dbReference type="PROSITE" id="PS50053"/>
    </source>
</evidence>
<dbReference type="EMBL" id="BPQB01000033">
    <property type="protein sequence ID" value="GJE93529.1"/>
    <property type="molecule type" value="Genomic_DNA"/>
</dbReference>
<feature type="domain" description="Ubiquitin-like" evidence="5">
    <location>
        <begin position="361"/>
        <end position="436"/>
    </location>
</feature>
<sequence>MPVDAPPKTVKVIIDTNNWVRKPLQLELEDVPWPMTNDYLVEKMRENDFPEPTGFSTRRQAILRVVDGPSLFDANTLNGSINSDEPLCRYYHHHLRNVIKLESLAIEGEKDKADVLGLSHAKIGQNEDRVQVGDVTVAFMRTLRVPDDGKTHALPAGLGKFPLYNAAAFSPHLPPGIARKGGVLMGMHQCEAMWLSFLASSRYPSYAVKVSAGGVNALTGTPRGAKSEGRQDYLAVAPRDTAQIWLDGFCTEEGVVRQFVAVPLGEGLTVEAQLTGKEEVGGIQLDVFHPYDAPSSFYDMREIALDVNLSAAGQGIQIGQTIRCVDEHNAVALSSSGVLHIPNVGSTVYLFALGDPYSNRGQIFVKTLTGYTITLEVTSRDTIARVKAKCFEKQGIPVDQQRLIFAGKQWDDGKTLAECGIGRESTLHMVLRMRGGGDSFESRGAGFAAGGKVAQKIVRDRLPAAAYDFDAGARLHVTVLSPAFLARLTGRPPLLTPISVQTYLDAGLPWFALYDEDLPAADNVAAPPKHRLGWVKSLGQLLARRRESAHPALHRCARCSDTASVQLVPCGHLICTACVRGLADTECPMHCRLVMRRKTVLGDVLAEAELAWDCPAAGSADERVLVLVRCAEAGLVGTFVCTSDDVSSLCSGVSDFTDLVSLVPLCSSARSDKAER</sequence>
<organism evidence="7 8">
    <name type="scientific">Phanerochaete sordida</name>
    <dbReference type="NCBI Taxonomy" id="48140"/>
    <lineage>
        <taxon>Eukaryota</taxon>
        <taxon>Fungi</taxon>
        <taxon>Dikarya</taxon>
        <taxon>Basidiomycota</taxon>
        <taxon>Agaricomycotina</taxon>
        <taxon>Agaricomycetes</taxon>
        <taxon>Polyporales</taxon>
        <taxon>Phanerochaetaceae</taxon>
        <taxon>Phanerochaete</taxon>
    </lineage>
</organism>
<dbReference type="InterPro" id="IPR000626">
    <property type="entry name" value="Ubiquitin-like_dom"/>
</dbReference>
<gene>
    <name evidence="7" type="ORF">PsYK624_096880</name>
</gene>
<dbReference type="Gene3D" id="3.10.20.90">
    <property type="entry name" value="Phosphatidylinositol 3-kinase Catalytic Subunit, Chain A, domain 1"/>
    <property type="match status" value="1"/>
</dbReference>
<evidence type="ECO:0000313" key="8">
    <source>
        <dbReference type="Proteomes" id="UP000703269"/>
    </source>
</evidence>
<dbReference type="SMART" id="SM00184">
    <property type="entry name" value="RING"/>
    <property type="match status" value="1"/>
</dbReference>
<reference evidence="7 8" key="1">
    <citation type="submission" date="2021-08" db="EMBL/GenBank/DDBJ databases">
        <title>Draft Genome Sequence of Phanerochaete sordida strain YK-624.</title>
        <authorList>
            <person name="Mori T."/>
            <person name="Dohra H."/>
            <person name="Suzuki T."/>
            <person name="Kawagishi H."/>
            <person name="Hirai H."/>
        </authorList>
    </citation>
    <scope>NUCLEOTIDE SEQUENCE [LARGE SCALE GENOMIC DNA]</scope>
    <source>
        <strain evidence="7 8">YK-624</strain>
    </source>
</reference>
<dbReference type="PANTHER" id="PTHR10666">
    <property type="entry name" value="UBIQUITIN"/>
    <property type="match status" value="1"/>
</dbReference>
<evidence type="ECO:0000256" key="3">
    <source>
        <dbReference type="ARBA" id="ARBA00022833"/>
    </source>
</evidence>
<protein>
    <submittedName>
        <fullName evidence="7">Ubiquitin-domain-containing protein</fullName>
    </submittedName>
</protein>
<dbReference type="OrthoDB" id="428577at2759"/>
<dbReference type="SMART" id="SM00213">
    <property type="entry name" value="UBQ"/>
    <property type="match status" value="1"/>
</dbReference>
<dbReference type="PROSITE" id="PS00518">
    <property type="entry name" value="ZF_RING_1"/>
    <property type="match status" value="1"/>
</dbReference>
<dbReference type="PROSITE" id="PS50053">
    <property type="entry name" value="UBIQUITIN_2"/>
    <property type="match status" value="1"/>
</dbReference>
<feature type="domain" description="RING-type" evidence="6">
    <location>
        <begin position="556"/>
        <end position="590"/>
    </location>
</feature>
<keyword evidence="2 4" id="KW-0863">Zinc-finger</keyword>
<dbReference type="InterPro" id="IPR017907">
    <property type="entry name" value="Znf_RING_CS"/>
</dbReference>
<keyword evidence="8" id="KW-1185">Reference proteome</keyword>
<evidence type="ECO:0000256" key="2">
    <source>
        <dbReference type="ARBA" id="ARBA00022771"/>
    </source>
</evidence>
<dbReference type="Pfam" id="PF00240">
    <property type="entry name" value="ubiquitin"/>
    <property type="match status" value="1"/>
</dbReference>
<comment type="caution">
    <text evidence="7">The sequence shown here is derived from an EMBL/GenBank/DDBJ whole genome shotgun (WGS) entry which is preliminary data.</text>
</comment>
<dbReference type="AlphaFoldDB" id="A0A9P3GH50"/>
<evidence type="ECO:0000256" key="1">
    <source>
        <dbReference type="ARBA" id="ARBA00022723"/>
    </source>
</evidence>
<keyword evidence="3" id="KW-0862">Zinc</keyword>
<evidence type="ECO:0000256" key="4">
    <source>
        <dbReference type="PROSITE-ProRule" id="PRU00175"/>
    </source>
</evidence>
<dbReference type="InterPro" id="IPR001841">
    <property type="entry name" value="Znf_RING"/>
</dbReference>
<evidence type="ECO:0000259" key="6">
    <source>
        <dbReference type="PROSITE" id="PS50089"/>
    </source>
</evidence>
<accession>A0A9P3GH50</accession>
<dbReference type="InterPro" id="IPR029071">
    <property type="entry name" value="Ubiquitin-like_domsf"/>
</dbReference>
<dbReference type="InterPro" id="IPR050158">
    <property type="entry name" value="Ubiquitin_ubiquitin-like"/>
</dbReference>
<dbReference type="Proteomes" id="UP000703269">
    <property type="component" value="Unassembled WGS sequence"/>
</dbReference>
<dbReference type="InterPro" id="IPR019956">
    <property type="entry name" value="Ubiquitin_dom"/>
</dbReference>
<dbReference type="GO" id="GO:0008270">
    <property type="term" value="F:zinc ion binding"/>
    <property type="evidence" value="ECO:0007669"/>
    <property type="project" value="UniProtKB-KW"/>
</dbReference>
<keyword evidence="1" id="KW-0479">Metal-binding</keyword>
<name>A0A9P3GH50_9APHY</name>
<proteinExistence type="predicted"/>
<dbReference type="PROSITE" id="PS50089">
    <property type="entry name" value="ZF_RING_2"/>
    <property type="match status" value="1"/>
</dbReference>
<dbReference type="FunFam" id="3.10.20.90:FF:000160">
    <property type="entry name" value="Polyubiquitin-C"/>
    <property type="match status" value="1"/>
</dbReference>
<evidence type="ECO:0000313" key="7">
    <source>
        <dbReference type="EMBL" id="GJE93529.1"/>
    </source>
</evidence>